<dbReference type="AlphaFoldDB" id="A0A1R2B1K2"/>
<proteinExistence type="predicted"/>
<keyword evidence="2" id="KW-1185">Reference proteome</keyword>
<evidence type="ECO:0000313" key="1">
    <source>
        <dbReference type="EMBL" id="OMJ70626.1"/>
    </source>
</evidence>
<dbReference type="EMBL" id="MPUH01001069">
    <property type="protein sequence ID" value="OMJ70626.1"/>
    <property type="molecule type" value="Genomic_DNA"/>
</dbReference>
<reference evidence="1 2" key="1">
    <citation type="submission" date="2016-11" db="EMBL/GenBank/DDBJ databases">
        <title>The macronuclear genome of Stentor coeruleus: a giant cell with tiny introns.</title>
        <authorList>
            <person name="Slabodnick M."/>
            <person name="Ruby J.G."/>
            <person name="Reiff S.B."/>
            <person name="Swart E.C."/>
            <person name="Gosai S."/>
            <person name="Prabakaran S."/>
            <person name="Witkowska E."/>
            <person name="Larue G.E."/>
            <person name="Fisher S."/>
            <person name="Freeman R.M."/>
            <person name="Gunawardena J."/>
            <person name="Chu W."/>
            <person name="Stover N.A."/>
            <person name="Gregory B.D."/>
            <person name="Nowacki M."/>
            <person name="Derisi J."/>
            <person name="Roy S.W."/>
            <person name="Marshall W.F."/>
            <person name="Sood P."/>
        </authorList>
    </citation>
    <scope>NUCLEOTIDE SEQUENCE [LARGE SCALE GENOMIC DNA]</scope>
    <source>
        <strain evidence="1">WM001</strain>
    </source>
</reference>
<organism evidence="1 2">
    <name type="scientific">Stentor coeruleus</name>
    <dbReference type="NCBI Taxonomy" id="5963"/>
    <lineage>
        <taxon>Eukaryota</taxon>
        <taxon>Sar</taxon>
        <taxon>Alveolata</taxon>
        <taxon>Ciliophora</taxon>
        <taxon>Postciliodesmatophora</taxon>
        <taxon>Heterotrichea</taxon>
        <taxon>Heterotrichida</taxon>
        <taxon>Stentoridae</taxon>
        <taxon>Stentor</taxon>
    </lineage>
</organism>
<dbReference type="Proteomes" id="UP000187209">
    <property type="component" value="Unassembled WGS sequence"/>
</dbReference>
<protein>
    <submittedName>
        <fullName evidence="1">Uncharacterized protein</fullName>
    </submittedName>
</protein>
<gene>
    <name evidence="1" type="ORF">SteCoe_31347</name>
</gene>
<evidence type="ECO:0000313" key="2">
    <source>
        <dbReference type="Proteomes" id="UP000187209"/>
    </source>
</evidence>
<sequence length="115" mass="12962">MDTEALTIEISSVLPLVKPERLEIESETYNSLREEESSSGDSQSINCRLKSVKKNCQIMKQNPGRIPISTILKNQNPNKKLGAIPEVHITPQELLLKLKLNEAKRKQNSCSCLIF</sequence>
<accession>A0A1R2B1K2</accession>
<name>A0A1R2B1K2_9CILI</name>
<comment type="caution">
    <text evidence="1">The sequence shown here is derived from an EMBL/GenBank/DDBJ whole genome shotgun (WGS) entry which is preliminary data.</text>
</comment>